<sequence>MFYLAGLYRTLIGHAVPTAWTWGYTPVAKAKERVKSRAGHRDNHTTMIFPFAASLQLRPVHKRSAEPVATAPVVLASWLISCH</sequence>
<organism evidence="3">
    <name type="scientific">Nippostrongylus brasiliensis</name>
    <name type="common">Rat hookworm</name>
    <dbReference type="NCBI Taxonomy" id="27835"/>
    <lineage>
        <taxon>Eukaryota</taxon>
        <taxon>Metazoa</taxon>
        <taxon>Ecdysozoa</taxon>
        <taxon>Nematoda</taxon>
        <taxon>Chromadorea</taxon>
        <taxon>Rhabditida</taxon>
        <taxon>Rhabditina</taxon>
        <taxon>Rhabditomorpha</taxon>
        <taxon>Strongyloidea</taxon>
        <taxon>Heligmosomidae</taxon>
        <taxon>Nippostrongylus</taxon>
    </lineage>
</organism>
<accession>A0A0N4Y8L4</accession>
<proteinExistence type="predicted"/>
<name>A0A0N4Y8L4_NIPBR</name>
<dbReference type="Proteomes" id="UP000271162">
    <property type="component" value="Unassembled WGS sequence"/>
</dbReference>
<protein>
    <submittedName>
        <fullName evidence="3">Secreted protein</fullName>
    </submittedName>
</protein>
<evidence type="ECO:0000313" key="2">
    <source>
        <dbReference type="Proteomes" id="UP000271162"/>
    </source>
</evidence>
<dbReference type="EMBL" id="UYSL01020795">
    <property type="protein sequence ID" value="VDL76166.1"/>
    <property type="molecule type" value="Genomic_DNA"/>
</dbReference>
<keyword evidence="2" id="KW-1185">Reference proteome</keyword>
<dbReference type="WBParaSite" id="NBR_0001257601-mRNA-1">
    <property type="protein sequence ID" value="NBR_0001257601-mRNA-1"/>
    <property type="gene ID" value="NBR_0001257601"/>
</dbReference>
<gene>
    <name evidence="1" type="ORF">NBR_LOCUS12577</name>
</gene>
<reference evidence="3" key="1">
    <citation type="submission" date="2017-02" db="UniProtKB">
        <authorList>
            <consortium name="WormBaseParasite"/>
        </authorList>
    </citation>
    <scope>IDENTIFICATION</scope>
</reference>
<evidence type="ECO:0000313" key="1">
    <source>
        <dbReference type="EMBL" id="VDL76166.1"/>
    </source>
</evidence>
<evidence type="ECO:0000313" key="3">
    <source>
        <dbReference type="WBParaSite" id="NBR_0001257601-mRNA-1"/>
    </source>
</evidence>
<reference evidence="1 2" key="2">
    <citation type="submission" date="2018-11" db="EMBL/GenBank/DDBJ databases">
        <authorList>
            <consortium name="Pathogen Informatics"/>
        </authorList>
    </citation>
    <scope>NUCLEOTIDE SEQUENCE [LARGE SCALE GENOMIC DNA]</scope>
</reference>
<dbReference type="AlphaFoldDB" id="A0A0N4Y8L4"/>